<dbReference type="Pfam" id="PF13426">
    <property type="entry name" value="PAS_9"/>
    <property type="match status" value="1"/>
</dbReference>
<dbReference type="GO" id="GO:0009190">
    <property type="term" value="P:cyclic nucleotide biosynthetic process"/>
    <property type="evidence" value="ECO:0007669"/>
    <property type="project" value="InterPro"/>
</dbReference>
<dbReference type="InterPro" id="IPR057352">
    <property type="entry name" value="TPR_TmcB/C"/>
</dbReference>
<evidence type="ECO:0000313" key="11">
    <source>
        <dbReference type="EMBL" id="KAF0984210.1"/>
    </source>
</evidence>
<keyword evidence="4 8" id="KW-1133">Transmembrane helix</keyword>
<comment type="caution">
    <text evidence="11">The sequence shown here is derived from an EMBL/GenBank/DDBJ whole genome shotgun (WGS) entry which is preliminary data.</text>
</comment>
<dbReference type="GO" id="GO:0000166">
    <property type="term" value="F:nucleotide binding"/>
    <property type="evidence" value="ECO:0007669"/>
    <property type="project" value="UniProtKB-KW"/>
</dbReference>
<dbReference type="OrthoDB" id="10256314at2759"/>
<dbReference type="PROSITE" id="PS50112">
    <property type="entry name" value="PAS"/>
    <property type="match status" value="1"/>
</dbReference>
<evidence type="ECO:0000313" key="12">
    <source>
        <dbReference type="Proteomes" id="UP000444721"/>
    </source>
</evidence>
<gene>
    <name evidence="11" type="ORF">FDP41_007387</name>
</gene>
<dbReference type="InterPro" id="IPR029787">
    <property type="entry name" value="Nucleotide_cyclase"/>
</dbReference>
<dbReference type="PROSITE" id="PS50125">
    <property type="entry name" value="GUANYLATE_CYCLASE_2"/>
    <property type="match status" value="1"/>
</dbReference>
<feature type="domain" description="PAS" evidence="9">
    <location>
        <begin position="1310"/>
        <end position="1380"/>
    </location>
</feature>
<dbReference type="InterPro" id="IPR000014">
    <property type="entry name" value="PAS"/>
</dbReference>
<evidence type="ECO:0000259" key="9">
    <source>
        <dbReference type="PROSITE" id="PS50112"/>
    </source>
</evidence>
<dbReference type="InterPro" id="IPR018297">
    <property type="entry name" value="A/G_cyclase_CS"/>
</dbReference>
<comment type="similarity">
    <text evidence="7">Belongs to the adenylyl cyclase class-4/guanylyl cyclase family.</text>
</comment>
<accession>A0A6A5CF62</accession>
<keyword evidence="5 8" id="KW-0472">Membrane</keyword>
<dbReference type="VEuPathDB" id="AmoebaDB:NfTy_002750"/>
<dbReference type="GO" id="GO:0016020">
    <property type="term" value="C:membrane"/>
    <property type="evidence" value="ECO:0007669"/>
    <property type="project" value="UniProtKB-SubCell"/>
</dbReference>
<dbReference type="Pfam" id="PF00211">
    <property type="entry name" value="Guanylate_cyc"/>
    <property type="match status" value="1"/>
</dbReference>
<sequence length="1706" mass="193172">MTSTVDDRLSSISGTSFRFPPPISSNNAALATSSTSLSSGRNTDMSGSELSAIEKLRNKVMIFLFFIQDNDIREGWRDYLLFFIFHIYLMWVSMFLPNLGLEMRYGEWGSWIFTILNYPMTFSMERLPYYGALGLSIVAIVFLLGYILLIVWSSYAFKTTSQYLNGTKRAVSIASKLMLAFSIPSIYVISSFIDCTISTTPILNRFYQYSNASIACFGSQNIALYAMSIIVIVLFMLCSAFASMIVTNSHPHNTVPFVADHPLFICVMLLYNQSQILIHFVIPSEYSFVRSVVHLVSAFGMCVVLFKSLPFLRRFENSIMFGILVSSCASSIGSLISSLINKSVIVQLQIPVNEFGIGLSGLTLVLILIGFLVGTVLLEVYTRFIVQSVRSFVLESGKSDHVYAEGNHTEQSVLDHHQSIEKSIEKESLAIYNDFVSSKNLHKLILFLKFSMKPSFLDREAVVSNINIALSLIKGFSQSNQLDTEILLLSSAIIANFLPQEINAVPFAHALLKKAWKKSPSFYQKFLINFKNRELNAMASQDSKNSVNAIEVLSHLSKNQEEMKCIHKAIWKELMQETVNYSKIESLILRSASLTHECDQKFKSLLSISKSDKTVLRCFANYIEVFKFNKELAQELYSEATALEEDESKRNRAHYSKFKKMTNRVLPVQINPTWNEGSVNNDLNDSNIEFEDSKIDNAFEGIEEDSELRKESVFRNVLTVTHKHLSLLTMFSVFITLSLIVLASTLIMGIVFSNSVTDTVLNVNMACNPLTSSIQITAGIRSLQSMIYLSNMNELNSTVMNRFGLNSLESYLQREKLEMKKHLNLIKKITELAQTAEFSMDMYSEFHEVFYPILLPVSPSGTSVFNDTKLVNLTIADITNIMTTYAEEVIDFNQDDFSKTFTSYPFMVLFLNADYVTSAYSDFCFKFIEQSKSSVRQTSNIFIIYYCLCVAIYFSYTLVFVIFSRVDLSFLKRILNLIEKNVSKNESGKIYHNLCNSYTVSEETSIRPHKNSFFYPRNIIVLLTCLVAIIVAICAGLFLNQALGNAQYSFESYVTMRDAYISLEHAEFITFYVIEEYSHSAFENTTFFNDPPLVTKDFLDHVYSNISSRVAKLRFSWNMCIYGSNYYPDETLVIGLFETTDHMIRGDANCTLDKMINGGNCSIGINNMITLYLTNSIELAEQMDMTPIDRNNLLTKFLSTRYLSLHVTDALLDFSKVFAQAASLPSNTFIIIFSIVGFISLFSISFFMYLSMKKHFLSVQELRMLFNYLPVEIMDSNENLKSYIVHHHLPDTFSASSTILQRRKSSNSEGDAKVRNILNACYDGTVMCNHNADIEIFNPAAQKMFGYNQTESVGRPLYQLFDKSEQSIVKSLVEEMMIHAGRGESKGESIEVECMRKNQTTFPSRLNVFVTLHDSQPIVTCFIKDITSEKKHNSLLAQEKKHSEELLLNILPSAVASKLKSGETYIAEKFSDVTCFFSDMVGFTKWSSSAQPTELLNMLNEIVNGFDDIVEKYNLEKIKTIGDSYFCVGGLFGANAQSDHPERVLRFAIETFNVIHIYNSKTPKPPSEQINIRIGINTGSVVAGVIGKKKFAYDLWGDTINVASRMESASLPGRIQLSRSSYERVYDIVGFSFEERLINVKGKGECVAYLLDEKHHINPIIYLAPSLTDILCNSSVEKQSSESSIEVYKTIVEEKGSCAEFYQQQL</sequence>
<dbReference type="Gene3D" id="3.30.70.1230">
    <property type="entry name" value="Nucleotide cyclase"/>
    <property type="match status" value="1"/>
</dbReference>
<dbReference type="VEuPathDB" id="AmoebaDB:FDP41_007387"/>
<dbReference type="VEuPathDB" id="AmoebaDB:NF0000490"/>
<dbReference type="EMBL" id="VFQX01000003">
    <property type="protein sequence ID" value="KAF0984210.1"/>
    <property type="molecule type" value="Genomic_DNA"/>
</dbReference>
<evidence type="ECO:0000256" key="4">
    <source>
        <dbReference type="ARBA" id="ARBA00022989"/>
    </source>
</evidence>
<keyword evidence="3" id="KW-0547">Nucleotide-binding</keyword>
<dbReference type="CDD" id="cd00130">
    <property type="entry name" value="PAS"/>
    <property type="match status" value="1"/>
</dbReference>
<feature type="domain" description="Guanylate cyclase" evidence="10">
    <location>
        <begin position="1474"/>
        <end position="1607"/>
    </location>
</feature>
<dbReference type="SUPFAM" id="SSF55073">
    <property type="entry name" value="Nucleotide cyclase"/>
    <property type="match status" value="1"/>
</dbReference>
<dbReference type="InterPro" id="IPR035965">
    <property type="entry name" value="PAS-like_dom_sf"/>
</dbReference>
<comment type="subcellular location">
    <subcellularLocation>
        <location evidence="1">Membrane</location>
    </subcellularLocation>
</comment>
<dbReference type="Proteomes" id="UP000444721">
    <property type="component" value="Unassembled WGS sequence"/>
</dbReference>
<evidence type="ECO:0000256" key="1">
    <source>
        <dbReference type="ARBA" id="ARBA00004370"/>
    </source>
</evidence>
<dbReference type="InterPro" id="IPR001054">
    <property type="entry name" value="A/G_cyclase"/>
</dbReference>
<dbReference type="GO" id="GO:0016849">
    <property type="term" value="F:phosphorus-oxygen lyase activity"/>
    <property type="evidence" value="ECO:0007669"/>
    <property type="project" value="InterPro"/>
</dbReference>
<feature type="transmembrane region" description="Helical" evidence="8">
    <location>
        <begin position="318"/>
        <end position="340"/>
    </location>
</feature>
<keyword evidence="12" id="KW-1185">Reference proteome</keyword>
<evidence type="ECO:0000256" key="3">
    <source>
        <dbReference type="ARBA" id="ARBA00022741"/>
    </source>
</evidence>
<evidence type="ECO:0008006" key="13">
    <source>
        <dbReference type="Google" id="ProtNLM"/>
    </source>
</evidence>
<feature type="transmembrane region" description="Helical" evidence="8">
    <location>
        <begin position="360"/>
        <end position="381"/>
    </location>
</feature>
<feature type="transmembrane region" description="Helical" evidence="8">
    <location>
        <begin position="79"/>
        <end position="96"/>
    </location>
</feature>
<dbReference type="NCBIfam" id="TIGR00229">
    <property type="entry name" value="sensory_box"/>
    <property type="match status" value="1"/>
</dbReference>
<feature type="transmembrane region" description="Helical" evidence="8">
    <location>
        <begin position="129"/>
        <end position="157"/>
    </location>
</feature>
<dbReference type="VEuPathDB" id="AmoebaDB:NF0105790"/>
<dbReference type="PANTHER" id="PTHR11920">
    <property type="entry name" value="GUANYLYL CYCLASE"/>
    <property type="match status" value="1"/>
</dbReference>
<name>A0A6A5CF62_NAEFO</name>
<feature type="transmembrane region" description="Helical" evidence="8">
    <location>
        <begin position="177"/>
        <end position="202"/>
    </location>
</feature>
<keyword evidence="2 8" id="KW-0812">Transmembrane</keyword>
<evidence type="ECO:0000259" key="10">
    <source>
        <dbReference type="PROSITE" id="PS50125"/>
    </source>
</evidence>
<dbReference type="Pfam" id="PF25474">
    <property type="entry name" value="TPR_TmcB"/>
    <property type="match status" value="1"/>
</dbReference>
<feature type="transmembrane region" description="Helical" evidence="8">
    <location>
        <begin position="725"/>
        <end position="752"/>
    </location>
</feature>
<dbReference type="RefSeq" id="XP_044568923.1">
    <property type="nucleotide sequence ID" value="XM_044711126.1"/>
</dbReference>
<dbReference type="VEuPathDB" id="AmoebaDB:NfTy_002740"/>
<feature type="transmembrane region" description="Helical" evidence="8">
    <location>
        <begin position="1229"/>
        <end position="1250"/>
    </location>
</feature>
<feature type="transmembrane region" description="Helical" evidence="8">
    <location>
        <begin position="222"/>
        <end position="242"/>
    </location>
</feature>
<feature type="transmembrane region" description="Helical" evidence="8">
    <location>
        <begin position="1019"/>
        <end position="1039"/>
    </location>
</feature>
<protein>
    <recommendedName>
        <fullName evidence="13">Adenylate and Guanylate cyclase catalytic domain containing protein</fullName>
    </recommendedName>
</protein>
<dbReference type="SMART" id="SM00091">
    <property type="entry name" value="PAS"/>
    <property type="match status" value="1"/>
</dbReference>
<dbReference type="SUPFAM" id="SSF55785">
    <property type="entry name" value="PYP-like sensor domain (PAS domain)"/>
    <property type="match status" value="1"/>
</dbReference>
<reference evidence="11 12" key="1">
    <citation type="journal article" date="2019" name="Sci. Rep.">
        <title>Nanopore sequencing improves the draft genome of the human pathogenic amoeba Naegleria fowleri.</title>
        <authorList>
            <person name="Liechti N."/>
            <person name="Schurch N."/>
            <person name="Bruggmann R."/>
            <person name="Wittwer M."/>
        </authorList>
    </citation>
    <scope>NUCLEOTIDE SEQUENCE [LARGE SCALE GENOMIC DNA]</scope>
    <source>
        <strain evidence="11 12">ATCC 30894</strain>
    </source>
</reference>
<dbReference type="InterPro" id="IPR050401">
    <property type="entry name" value="Cyclic_nucleotide_synthase"/>
</dbReference>
<feature type="transmembrane region" description="Helical" evidence="8">
    <location>
        <begin position="943"/>
        <end position="963"/>
    </location>
</feature>
<feature type="transmembrane region" description="Helical" evidence="8">
    <location>
        <begin position="288"/>
        <end position="306"/>
    </location>
</feature>
<feature type="transmembrane region" description="Helical" evidence="8">
    <location>
        <begin position="263"/>
        <end position="282"/>
    </location>
</feature>
<dbReference type="Gene3D" id="3.30.450.20">
    <property type="entry name" value="PAS domain"/>
    <property type="match status" value="1"/>
</dbReference>
<evidence type="ECO:0000256" key="5">
    <source>
        <dbReference type="ARBA" id="ARBA00023136"/>
    </source>
</evidence>
<proteinExistence type="inferred from homology"/>
<dbReference type="SMART" id="SM00044">
    <property type="entry name" value="CYCc"/>
    <property type="match status" value="1"/>
</dbReference>
<dbReference type="PANTHER" id="PTHR11920:SF335">
    <property type="entry name" value="GUANYLATE CYCLASE"/>
    <property type="match status" value="1"/>
</dbReference>
<evidence type="ECO:0000256" key="7">
    <source>
        <dbReference type="RuleBase" id="RU000405"/>
    </source>
</evidence>
<dbReference type="GO" id="GO:0035556">
    <property type="term" value="P:intracellular signal transduction"/>
    <property type="evidence" value="ECO:0007669"/>
    <property type="project" value="InterPro"/>
</dbReference>
<dbReference type="OMA" id="MFRIYEP"/>
<dbReference type="GeneID" id="68114605"/>
<evidence type="ECO:0000256" key="8">
    <source>
        <dbReference type="SAM" id="Phobius"/>
    </source>
</evidence>
<evidence type="ECO:0000256" key="6">
    <source>
        <dbReference type="ARBA" id="ARBA00023239"/>
    </source>
</evidence>
<organism evidence="11 12">
    <name type="scientific">Naegleria fowleri</name>
    <name type="common">Brain eating amoeba</name>
    <dbReference type="NCBI Taxonomy" id="5763"/>
    <lineage>
        <taxon>Eukaryota</taxon>
        <taxon>Discoba</taxon>
        <taxon>Heterolobosea</taxon>
        <taxon>Tetramitia</taxon>
        <taxon>Eutetramitia</taxon>
        <taxon>Vahlkampfiidae</taxon>
        <taxon>Naegleria</taxon>
    </lineage>
</organism>
<dbReference type="CDD" id="cd07302">
    <property type="entry name" value="CHD"/>
    <property type="match status" value="1"/>
</dbReference>
<dbReference type="PROSITE" id="PS00452">
    <property type="entry name" value="GUANYLATE_CYCLASE_1"/>
    <property type="match status" value="1"/>
</dbReference>
<evidence type="ECO:0000256" key="2">
    <source>
        <dbReference type="ARBA" id="ARBA00022692"/>
    </source>
</evidence>
<keyword evidence="6 7" id="KW-0456">Lyase</keyword>